<dbReference type="OrthoDB" id="5983686at2"/>
<dbReference type="EMBL" id="LDJI01000011">
    <property type="protein sequence ID" value="KRG64958.1"/>
    <property type="molecule type" value="Genomic_DNA"/>
</dbReference>
<accession>A0A0R0CFV0</accession>
<evidence type="ECO:0008006" key="4">
    <source>
        <dbReference type="Google" id="ProtNLM"/>
    </source>
</evidence>
<evidence type="ECO:0000313" key="2">
    <source>
        <dbReference type="EMBL" id="KRG64958.1"/>
    </source>
</evidence>
<name>A0A0R0CFV0_9GAMM</name>
<organism evidence="2 3">
    <name type="scientific">Stenotrophomonas humi</name>
    <dbReference type="NCBI Taxonomy" id="405444"/>
    <lineage>
        <taxon>Bacteria</taxon>
        <taxon>Pseudomonadati</taxon>
        <taxon>Pseudomonadota</taxon>
        <taxon>Gammaproteobacteria</taxon>
        <taxon>Lysobacterales</taxon>
        <taxon>Lysobacteraceae</taxon>
        <taxon>Stenotrophomonas</taxon>
    </lineage>
</organism>
<sequence>MNLRHLILPAIACVALATTAHAAPQVQGRQLTVGAADVQQYLDGSFPRTQKALGGLLALTVSQPHLALPQGRRLDLGFDLAMAAGGSSVPVGNVQISSGLRYNPQTQGFHLDQPTVDNFRPAMAGGEIDASTRSLLNSWLADYARREPIYKIDPAIAKVMGVLQVQSVGIENGRIAVTFNQNLGSFVPQGLLGN</sequence>
<feature type="chain" id="PRO_5006394078" description="DUF1439 domain-containing protein" evidence="1">
    <location>
        <begin position="23"/>
        <end position="194"/>
    </location>
</feature>
<evidence type="ECO:0000256" key="1">
    <source>
        <dbReference type="SAM" id="SignalP"/>
    </source>
</evidence>
<reference evidence="2 3" key="1">
    <citation type="submission" date="2015-05" db="EMBL/GenBank/DDBJ databases">
        <title>Genome sequencing and analysis of members of genus Stenotrophomonas.</title>
        <authorList>
            <person name="Patil P.P."/>
            <person name="Midha S."/>
            <person name="Patil P.B."/>
        </authorList>
    </citation>
    <scope>NUCLEOTIDE SEQUENCE [LARGE SCALE GENOMIC DNA]</scope>
    <source>
        <strain evidence="2 3">DSM 18929</strain>
    </source>
</reference>
<dbReference type="Gene3D" id="3.15.10.40">
    <property type="entry name" value="Uncharacterised protein PF07273, DUF1439"/>
    <property type="match status" value="1"/>
</dbReference>
<keyword evidence="1" id="KW-0732">Signal</keyword>
<evidence type="ECO:0000313" key="3">
    <source>
        <dbReference type="Proteomes" id="UP000050864"/>
    </source>
</evidence>
<feature type="signal peptide" evidence="1">
    <location>
        <begin position="1"/>
        <end position="22"/>
    </location>
</feature>
<dbReference type="Proteomes" id="UP000050864">
    <property type="component" value="Unassembled WGS sequence"/>
</dbReference>
<dbReference type="AlphaFoldDB" id="A0A0R0CFV0"/>
<comment type="caution">
    <text evidence="2">The sequence shown here is derived from an EMBL/GenBank/DDBJ whole genome shotgun (WGS) entry which is preliminary data.</text>
</comment>
<keyword evidence="3" id="KW-1185">Reference proteome</keyword>
<proteinExistence type="predicted"/>
<dbReference type="PATRIC" id="fig|405444.3.peg.263"/>
<gene>
    <name evidence="2" type="ORF">ABB26_06315</name>
</gene>
<protein>
    <recommendedName>
        <fullName evidence="4">DUF1439 domain-containing protein</fullName>
    </recommendedName>
</protein>
<dbReference type="RefSeq" id="WP_057632829.1">
    <property type="nucleotide sequence ID" value="NZ_LDJI01000011.1"/>
</dbReference>